<protein>
    <submittedName>
        <fullName evidence="1">Uncharacterized protein</fullName>
    </submittedName>
</protein>
<sequence>MDPWLLLVRWSGFMSIFQNKTSPSSLIDLGNILEQQTSIGISSSNDSKTVVYVGREGEGVIGAIALSDTLCHDARSTVDRFRYASRSSDVFNQNVNIVRRGKRKGVEKTPGWQMLVGRYMPKLVWAADNPSSWTLNVKIKIVSRTPCGVVAVEAKRAQANWAVFDK</sequence>
<proteinExistence type="predicted"/>
<evidence type="ECO:0000313" key="1">
    <source>
        <dbReference type="EMBL" id="KAF9611767.1"/>
    </source>
</evidence>
<organism evidence="1 2">
    <name type="scientific">Coptis chinensis</name>
    <dbReference type="NCBI Taxonomy" id="261450"/>
    <lineage>
        <taxon>Eukaryota</taxon>
        <taxon>Viridiplantae</taxon>
        <taxon>Streptophyta</taxon>
        <taxon>Embryophyta</taxon>
        <taxon>Tracheophyta</taxon>
        <taxon>Spermatophyta</taxon>
        <taxon>Magnoliopsida</taxon>
        <taxon>Ranunculales</taxon>
        <taxon>Ranunculaceae</taxon>
        <taxon>Coptidoideae</taxon>
        <taxon>Coptis</taxon>
    </lineage>
</organism>
<dbReference type="Proteomes" id="UP000631114">
    <property type="component" value="Unassembled WGS sequence"/>
</dbReference>
<dbReference type="OrthoDB" id="432719at2759"/>
<dbReference type="AlphaFoldDB" id="A0A835M0F1"/>
<accession>A0A835M0F1</accession>
<gene>
    <name evidence="1" type="ORF">IFM89_034965</name>
</gene>
<reference evidence="1 2" key="1">
    <citation type="submission" date="2020-10" db="EMBL/GenBank/DDBJ databases">
        <title>The Coptis chinensis genome and diversification of protoberbering-type alkaloids.</title>
        <authorList>
            <person name="Wang B."/>
            <person name="Shu S."/>
            <person name="Song C."/>
            <person name="Liu Y."/>
        </authorList>
    </citation>
    <scope>NUCLEOTIDE SEQUENCE [LARGE SCALE GENOMIC DNA]</scope>
    <source>
        <strain evidence="1">HL-2020</strain>
        <tissue evidence="1">Leaf</tissue>
    </source>
</reference>
<evidence type="ECO:0000313" key="2">
    <source>
        <dbReference type="Proteomes" id="UP000631114"/>
    </source>
</evidence>
<dbReference type="EMBL" id="JADFTS010000004">
    <property type="protein sequence ID" value="KAF9611767.1"/>
    <property type="molecule type" value="Genomic_DNA"/>
</dbReference>
<keyword evidence="2" id="KW-1185">Reference proteome</keyword>
<comment type="caution">
    <text evidence="1">The sequence shown here is derived from an EMBL/GenBank/DDBJ whole genome shotgun (WGS) entry which is preliminary data.</text>
</comment>
<name>A0A835M0F1_9MAGN</name>